<gene>
    <name evidence="8" type="primary">BABL_4</name>
    <name evidence="8" type="ORF">CK203_047605</name>
</gene>
<dbReference type="Pfam" id="PF02298">
    <property type="entry name" value="Cu_bind_like"/>
    <property type="match status" value="1"/>
</dbReference>
<keyword evidence="6" id="KW-0812">Transmembrane</keyword>
<dbReference type="GO" id="GO:0046872">
    <property type="term" value="F:metal ion binding"/>
    <property type="evidence" value="ECO:0007669"/>
    <property type="project" value="UniProtKB-KW"/>
</dbReference>
<evidence type="ECO:0000256" key="5">
    <source>
        <dbReference type="ARBA" id="ARBA00082491"/>
    </source>
</evidence>
<dbReference type="SUPFAM" id="SSF49503">
    <property type="entry name" value="Cupredoxins"/>
    <property type="match status" value="1"/>
</dbReference>
<proteinExistence type="predicted"/>
<dbReference type="Proteomes" id="UP000288805">
    <property type="component" value="Unassembled WGS sequence"/>
</dbReference>
<evidence type="ECO:0000256" key="1">
    <source>
        <dbReference type="ARBA" id="ARBA00022723"/>
    </source>
</evidence>
<sequence>MIHWPPLCILPLSLPPIFPLVLTKSSFPYMAMARGIAAAIPTATALLLWVVLHLRTAHAATYTVGGSSGWTFNVESWTDGKSFRAGDVLVFNYDPKDHDVVAVDQYSYDTCTVGEGAKVYESGNDSIELVKGENCFICSFLSHCDSGMKIHMIAL</sequence>
<dbReference type="AlphaFoldDB" id="A0A438H5Q7"/>
<name>A0A438H5Q7_VITVI</name>
<dbReference type="InterPro" id="IPR008972">
    <property type="entry name" value="Cupredoxin"/>
</dbReference>
<keyword evidence="6" id="KW-1133">Transmembrane helix</keyword>
<evidence type="ECO:0000256" key="2">
    <source>
        <dbReference type="ARBA" id="ARBA00023008"/>
    </source>
</evidence>
<dbReference type="InterPro" id="IPR039391">
    <property type="entry name" value="Phytocyanin-like"/>
</dbReference>
<evidence type="ECO:0000259" key="7">
    <source>
        <dbReference type="PROSITE" id="PS51485"/>
    </source>
</evidence>
<evidence type="ECO:0000256" key="4">
    <source>
        <dbReference type="ARBA" id="ARBA00071970"/>
    </source>
</evidence>
<dbReference type="Gene3D" id="2.60.40.420">
    <property type="entry name" value="Cupredoxins - blue copper proteins"/>
    <property type="match status" value="1"/>
</dbReference>
<keyword evidence="2" id="KW-0186">Copper</keyword>
<dbReference type="KEGG" id="vvi:100244651"/>
<dbReference type="InterPro" id="IPR041844">
    <property type="entry name" value="Plantacyanin"/>
</dbReference>
<keyword evidence="3" id="KW-1015">Disulfide bond</keyword>
<dbReference type="PANTHER" id="PTHR33021">
    <property type="entry name" value="BLUE COPPER PROTEIN"/>
    <property type="match status" value="1"/>
</dbReference>
<evidence type="ECO:0000313" key="8">
    <source>
        <dbReference type="EMBL" id="RVW79782.1"/>
    </source>
</evidence>
<dbReference type="InterPro" id="IPR003245">
    <property type="entry name" value="Phytocyanin_dom"/>
</dbReference>
<feature type="domain" description="Phytocyanin" evidence="7">
    <location>
        <begin position="60"/>
        <end position="155"/>
    </location>
</feature>
<dbReference type="PANTHER" id="PTHR33021:SF9">
    <property type="entry name" value="PUTATIVE, EXPRESSED-RELATED"/>
    <property type="match status" value="1"/>
</dbReference>
<keyword evidence="6" id="KW-0472">Membrane</keyword>
<dbReference type="GO" id="GO:0009055">
    <property type="term" value="F:electron transfer activity"/>
    <property type="evidence" value="ECO:0007669"/>
    <property type="project" value="InterPro"/>
</dbReference>
<dbReference type="PROSITE" id="PS51485">
    <property type="entry name" value="PHYTOCYANIN"/>
    <property type="match status" value="1"/>
</dbReference>
<dbReference type="EMBL" id="QGNW01000274">
    <property type="protein sequence ID" value="RVW79782.1"/>
    <property type="molecule type" value="Genomic_DNA"/>
</dbReference>
<keyword evidence="1" id="KW-0479">Metal-binding</keyword>
<dbReference type="OrthoDB" id="2011645at2759"/>
<evidence type="ECO:0000256" key="3">
    <source>
        <dbReference type="ARBA" id="ARBA00023157"/>
    </source>
</evidence>
<accession>A0A438H5Q7</accession>
<protein>
    <recommendedName>
        <fullName evidence="4">Basic blue protein</fullName>
    </recommendedName>
    <alternativeName>
        <fullName evidence="5">Plantacyanin</fullName>
    </alternativeName>
</protein>
<dbReference type="SMR" id="A0A438H5Q7"/>
<comment type="caution">
    <text evidence="8">The sequence shown here is derived from an EMBL/GenBank/DDBJ whole genome shotgun (WGS) entry which is preliminary data.</text>
</comment>
<dbReference type="CDD" id="cd11013">
    <property type="entry name" value="Plantacyanin"/>
    <property type="match status" value="1"/>
</dbReference>
<dbReference type="FunFam" id="2.60.40.420:FF:000013">
    <property type="entry name" value="basic blue protein-like"/>
    <property type="match status" value="1"/>
</dbReference>
<organism evidence="8 9">
    <name type="scientific">Vitis vinifera</name>
    <name type="common">Grape</name>
    <dbReference type="NCBI Taxonomy" id="29760"/>
    <lineage>
        <taxon>Eukaryota</taxon>
        <taxon>Viridiplantae</taxon>
        <taxon>Streptophyta</taxon>
        <taxon>Embryophyta</taxon>
        <taxon>Tracheophyta</taxon>
        <taxon>Spermatophyta</taxon>
        <taxon>Magnoliopsida</taxon>
        <taxon>eudicotyledons</taxon>
        <taxon>Gunneridae</taxon>
        <taxon>Pentapetalae</taxon>
        <taxon>rosids</taxon>
        <taxon>Vitales</taxon>
        <taxon>Vitaceae</taxon>
        <taxon>Viteae</taxon>
        <taxon>Vitis</taxon>
    </lineage>
</organism>
<reference evidence="8 9" key="1">
    <citation type="journal article" date="2018" name="PLoS Genet.">
        <title>Population sequencing reveals clonal diversity and ancestral inbreeding in the grapevine cultivar Chardonnay.</title>
        <authorList>
            <person name="Roach M.J."/>
            <person name="Johnson D.L."/>
            <person name="Bohlmann J."/>
            <person name="van Vuuren H.J."/>
            <person name="Jones S.J."/>
            <person name="Pretorius I.S."/>
            <person name="Schmidt S.A."/>
            <person name="Borneman A.R."/>
        </authorList>
    </citation>
    <scope>NUCLEOTIDE SEQUENCE [LARGE SCALE GENOMIC DNA]</scope>
    <source>
        <strain evidence="9">cv. Chardonnay</strain>
        <tissue evidence="8">Leaf</tissue>
    </source>
</reference>
<evidence type="ECO:0000313" key="9">
    <source>
        <dbReference type="Proteomes" id="UP000288805"/>
    </source>
</evidence>
<feature type="transmembrane region" description="Helical" evidence="6">
    <location>
        <begin position="33"/>
        <end position="52"/>
    </location>
</feature>
<evidence type="ECO:0000256" key="6">
    <source>
        <dbReference type="SAM" id="Phobius"/>
    </source>
</evidence>